<feature type="compositionally biased region" description="Polar residues" evidence="2">
    <location>
        <begin position="177"/>
        <end position="186"/>
    </location>
</feature>
<dbReference type="EMBL" id="JAGRRH010000018">
    <property type="protein sequence ID" value="KAG7350662.1"/>
    <property type="molecule type" value="Genomic_DNA"/>
</dbReference>
<evidence type="ECO:0000256" key="2">
    <source>
        <dbReference type="SAM" id="MobiDB-lite"/>
    </source>
</evidence>
<accession>A0A9K3KWA7</accession>
<feature type="region of interest" description="Disordered" evidence="2">
    <location>
        <begin position="155"/>
        <end position="248"/>
    </location>
</feature>
<feature type="compositionally biased region" description="Polar residues" evidence="2">
    <location>
        <begin position="160"/>
        <end position="169"/>
    </location>
</feature>
<dbReference type="Proteomes" id="UP000693970">
    <property type="component" value="Unassembled WGS sequence"/>
</dbReference>
<name>A0A9K3KWA7_9STRA</name>
<organism evidence="3 4">
    <name type="scientific">Nitzschia inconspicua</name>
    <dbReference type="NCBI Taxonomy" id="303405"/>
    <lineage>
        <taxon>Eukaryota</taxon>
        <taxon>Sar</taxon>
        <taxon>Stramenopiles</taxon>
        <taxon>Ochrophyta</taxon>
        <taxon>Bacillariophyta</taxon>
        <taxon>Bacillariophyceae</taxon>
        <taxon>Bacillariophycidae</taxon>
        <taxon>Bacillariales</taxon>
        <taxon>Bacillariaceae</taxon>
        <taxon>Nitzschia</taxon>
    </lineage>
</organism>
<feature type="coiled-coil region" evidence="1">
    <location>
        <begin position="620"/>
        <end position="718"/>
    </location>
</feature>
<dbReference type="AlphaFoldDB" id="A0A9K3KWA7"/>
<sequence>MDLKNLVTCRLNSPGDSIVATGVPPHISILQHMHSLAKNVNDVVPQIQKVAPDVIRGVIDEIEKRAMTAGTVTRDGLEALINGCLEKSGLYQLVQKLEDSPTSGIQQEETLTGDEAVTMTHMAIACSSDRRKVLDIIPNWFSTIKMPSSDIKKQFLRPSSAVTPAGPSSSDREGTRSRTSTMQSARMAQEKTIGRRVPPQSRDFSFSYESVPTEEVPGPYCGADSDLSGTGTNENENGDQPWENPHSGEAEDILDYGMSVEVMEDTRREVILEIKEIKKHNKTTQEEIKRETEMEKQHKKDLGYAQREINSLYKGIDVEHEKAKTHRSFVNKLQADHNLQVALPLKQIFSPVGFTSNTHTHPITPDVGTSVGGRLGTKGGTLMEKRTQLFKELFEKLRAYENVINKGSADIEEARDMRLMVSRIIQEHGLKELLVKARSDANHFRDDYHECDKTRQTLYEVIGASKDHLAGLKRETASKRKHLKGILKDQAEWEIAQTDELVALRSELTAARAKNVEVISKIEHLQAQSKELQSLKGDYDVYCEKKSTHKSRIEGLAQKKVDLENRKNELIGKIEAAKSLQAKAEQRHHDAEIAFDASKKLEAACDLHEKTVVVPAKKEILDIVEQKNKLLIRIKEHEEETGIVRQNHEIRKTKLERENEELIEAIAKAEASIQEMKQSTLEMDNEHLEMRDSIEREIQEAEQRRDHLKTLFQQTKESRSAAFRSAVLMQAAAFIEEKARRFQ</sequence>
<protein>
    <submittedName>
        <fullName evidence="3">Uncharacterized protein</fullName>
    </submittedName>
</protein>
<keyword evidence="4" id="KW-1185">Reference proteome</keyword>
<gene>
    <name evidence="3" type="ORF">IV203_010022</name>
</gene>
<evidence type="ECO:0000313" key="4">
    <source>
        <dbReference type="Proteomes" id="UP000693970"/>
    </source>
</evidence>
<reference evidence="3" key="2">
    <citation type="submission" date="2021-04" db="EMBL/GenBank/DDBJ databases">
        <authorList>
            <person name="Podell S."/>
        </authorList>
    </citation>
    <scope>NUCLEOTIDE SEQUENCE</scope>
    <source>
        <strain evidence="3">Hildebrandi</strain>
    </source>
</reference>
<dbReference type="OrthoDB" id="55194at2759"/>
<keyword evidence="1" id="KW-0175">Coiled coil</keyword>
<evidence type="ECO:0000256" key="1">
    <source>
        <dbReference type="SAM" id="Coils"/>
    </source>
</evidence>
<proteinExistence type="predicted"/>
<comment type="caution">
    <text evidence="3">The sequence shown here is derived from an EMBL/GenBank/DDBJ whole genome shotgun (WGS) entry which is preliminary data.</text>
</comment>
<feature type="coiled-coil region" evidence="1">
    <location>
        <begin position="546"/>
        <end position="587"/>
    </location>
</feature>
<evidence type="ECO:0000313" key="3">
    <source>
        <dbReference type="EMBL" id="KAG7350662.1"/>
    </source>
</evidence>
<reference evidence="3" key="1">
    <citation type="journal article" date="2021" name="Sci. Rep.">
        <title>Diploid genomic architecture of Nitzschia inconspicua, an elite biomass production diatom.</title>
        <authorList>
            <person name="Oliver A."/>
            <person name="Podell S."/>
            <person name="Pinowska A."/>
            <person name="Traller J.C."/>
            <person name="Smith S.R."/>
            <person name="McClure R."/>
            <person name="Beliaev A."/>
            <person name="Bohutskyi P."/>
            <person name="Hill E.A."/>
            <person name="Rabines A."/>
            <person name="Zheng H."/>
            <person name="Allen L.Z."/>
            <person name="Kuo A."/>
            <person name="Grigoriev I.V."/>
            <person name="Allen A.E."/>
            <person name="Hazlebeck D."/>
            <person name="Allen E.E."/>
        </authorList>
    </citation>
    <scope>NUCLEOTIDE SEQUENCE</scope>
    <source>
        <strain evidence="3">Hildebrandi</strain>
    </source>
</reference>